<keyword evidence="2" id="KW-1185">Reference proteome</keyword>
<dbReference type="Proteomes" id="UP001056120">
    <property type="component" value="Linkage Group LG03"/>
</dbReference>
<dbReference type="EMBL" id="CM042020">
    <property type="protein sequence ID" value="KAI3821765.1"/>
    <property type="molecule type" value="Genomic_DNA"/>
</dbReference>
<proteinExistence type="predicted"/>
<sequence length="225" mass="25745">MEYYFIASDLLTVLLYKEFVDEAEPSYVAQSNPQYAYGTYQSYPQYAYESYHSHVEQQHMNEYEEGANDFEEVDNDFEQGAGDEEGADNDHVEPNPDVSFETRSDMSLDEEGDTHDIPAAFDDMGGGDCGEYAYMLYPHGSQKRTRFLKYCQMRVGQQRALCWDALRVVGEEQRAAGPSHRPLMVEFLSTFRFAPRPANQSNSETDDPNEEPPPPEVSFCLFGQR</sequence>
<protein>
    <submittedName>
        <fullName evidence="1">Uncharacterized protein</fullName>
    </submittedName>
</protein>
<comment type="caution">
    <text evidence="1">The sequence shown here is derived from an EMBL/GenBank/DDBJ whole genome shotgun (WGS) entry which is preliminary data.</text>
</comment>
<evidence type="ECO:0000313" key="1">
    <source>
        <dbReference type="EMBL" id="KAI3821765.1"/>
    </source>
</evidence>
<accession>A0ACB9JPM1</accession>
<evidence type="ECO:0000313" key="2">
    <source>
        <dbReference type="Proteomes" id="UP001056120"/>
    </source>
</evidence>
<name>A0ACB9JPM1_9ASTR</name>
<gene>
    <name evidence="1" type="ORF">L1987_09337</name>
</gene>
<reference evidence="1 2" key="2">
    <citation type="journal article" date="2022" name="Mol. Ecol. Resour.">
        <title>The genomes of chicory, endive, great burdock and yacon provide insights into Asteraceae paleo-polyploidization history and plant inulin production.</title>
        <authorList>
            <person name="Fan W."/>
            <person name="Wang S."/>
            <person name="Wang H."/>
            <person name="Wang A."/>
            <person name="Jiang F."/>
            <person name="Liu H."/>
            <person name="Zhao H."/>
            <person name="Xu D."/>
            <person name="Zhang Y."/>
        </authorList>
    </citation>
    <scope>NUCLEOTIDE SEQUENCE [LARGE SCALE GENOMIC DNA]</scope>
    <source>
        <strain evidence="2">cv. Yunnan</strain>
        <tissue evidence="1">Leaves</tissue>
    </source>
</reference>
<organism evidence="1 2">
    <name type="scientific">Smallanthus sonchifolius</name>
    <dbReference type="NCBI Taxonomy" id="185202"/>
    <lineage>
        <taxon>Eukaryota</taxon>
        <taxon>Viridiplantae</taxon>
        <taxon>Streptophyta</taxon>
        <taxon>Embryophyta</taxon>
        <taxon>Tracheophyta</taxon>
        <taxon>Spermatophyta</taxon>
        <taxon>Magnoliopsida</taxon>
        <taxon>eudicotyledons</taxon>
        <taxon>Gunneridae</taxon>
        <taxon>Pentapetalae</taxon>
        <taxon>asterids</taxon>
        <taxon>campanulids</taxon>
        <taxon>Asterales</taxon>
        <taxon>Asteraceae</taxon>
        <taxon>Asteroideae</taxon>
        <taxon>Heliantheae alliance</taxon>
        <taxon>Millerieae</taxon>
        <taxon>Smallanthus</taxon>
    </lineage>
</organism>
<reference evidence="2" key="1">
    <citation type="journal article" date="2022" name="Mol. Ecol. Resour.">
        <title>The genomes of chicory, endive, great burdock and yacon provide insights into Asteraceae palaeo-polyploidization history and plant inulin production.</title>
        <authorList>
            <person name="Fan W."/>
            <person name="Wang S."/>
            <person name="Wang H."/>
            <person name="Wang A."/>
            <person name="Jiang F."/>
            <person name="Liu H."/>
            <person name="Zhao H."/>
            <person name="Xu D."/>
            <person name="Zhang Y."/>
        </authorList>
    </citation>
    <scope>NUCLEOTIDE SEQUENCE [LARGE SCALE GENOMIC DNA]</scope>
    <source>
        <strain evidence="2">cv. Yunnan</strain>
    </source>
</reference>